<evidence type="ECO:0000256" key="1">
    <source>
        <dbReference type="SAM" id="Phobius"/>
    </source>
</evidence>
<keyword evidence="1" id="KW-1133">Transmembrane helix</keyword>
<gene>
    <name evidence="2" type="ORF">JCM5805K_0245</name>
</gene>
<sequence length="228" mass="25210">MKEKIMLKSAVHSKESLLVALLLAMNTGFVDAFTFFHFDGRFASLQTGNLIQTGINLAHGNLEKAFQFIIPILFFALGALFKTLFTKYKTQNNQSEIESLLFIQMIGILLISLAFATFLHLSASLFVGILSFFMVIQGDTFTRVRGLPYANIMSTGNIKAFGTNLGQYLVSKNTKDLKNSPIFLSLALSFVVGAFISSLLSLWLGDFTLIGSSLLVLLAYYSYKISHS</sequence>
<comment type="caution">
    <text evidence="2">The sequence shown here is derived from an EMBL/GenBank/DDBJ whole genome shotgun (WGS) entry which is preliminary data.</text>
</comment>
<keyword evidence="1" id="KW-0812">Transmembrane</keyword>
<dbReference type="InterPro" id="IPR010699">
    <property type="entry name" value="DUF1275"/>
</dbReference>
<feature type="transmembrane region" description="Helical" evidence="1">
    <location>
        <begin position="125"/>
        <end position="144"/>
    </location>
</feature>
<dbReference type="PANTHER" id="PTHR37314">
    <property type="entry name" value="SLR0142 PROTEIN"/>
    <property type="match status" value="1"/>
</dbReference>
<keyword evidence="1" id="KW-0472">Membrane</keyword>
<proteinExistence type="predicted"/>
<organism evidence="2 3">
    <name type="scientific">Lactococcus lactis subsp. lactis</name>
    <name type="common">Streptococcus lactis</name>
    <dbReference type="NCBI Taxonomy" id="1360"/>
    <lineage>
        <taxon>Bacteria</taxon>
        <taxon>Bacillati</taxon>
        <taxon>Bacillota</taxon>
        <taxon>Bacilli</taxon>
        <taxon>Lactobacillales</taxon>
        <taxon>Streptococcaceae</taxon>
        <taxon>Lactococcus</taxon>
    </lineage>
</organism>
<reference evidence="2 3" key="1">
    <citation type="submission" date="2015-01" db="EMBL/GenBank/DDBJ databases">
        <title>Lactococcus lactis subsp.lactis JCM 5805 whole genome shotgun sequence.</title>
        <authorList>
            <person name="Fujii T."/>
            <person name="Tomita Y."/>
            <person name="Ikushima S."/>
            <person name="Fujiwara D."/>
        </authorList>
    </citation>
    <scope>NUCLEOTIDE SEQUENCE [LARGE SCALE GENOMIC DNA]</scope>
    <source>
        <strain evidence="2 3">JCM 5805</strain>
    </source>
</reference>
<dbReference type="PANTHER" id="PTHR37314:SF4">
    <property type="entry name" value="UPF0700 TRANSMEMBRANE PROTEIN YOAK"/>
    <property type="match status" value="1"/>
</dbReference>
<dbReference type="EMBL" id="BBSI01000009">
    <property type="protein sequence ID" value="GAM79139.1"/>
    <property type="molecule type" value="Genomic_DNA"/>
</dbReference>
<dbReference type="Pfam" id="PF06912">
    <property type="entry name" value="DUF1275"/>
    <property type="match status" value="1"/>
</dbReference>
<name>A0A0B8QYN3_LACLL</name>
<accession>A0A0B8QYN3</accession>
<dbReference type="Proteomes" id="UP000031847">
    <property type="component" value="Unassembled WGS sequence"/>
</dbReference>
<evidence type="ECO:0000313" key="2">
    <source>
        <dbReference type="EMBL" id="GAM79139.1"/>
    </source>
</evidence>
<feature type="transmembrane region" description="Helical" evidence="1">
    <location>
        <begin position="182"/>
        <end position="201"/>
    </location>
</feature>
<protein>
    <submittedName>
        <fullName evidence="2">Predicted membrane protein</fullName>
    </submittedName>
</protein>
<evidence type="ECO:0000313" key="3">
    <source>
        <dbReference type="Proteomes" id="UP000031847"/>
    </source>
</evidence>
<feature type="transmembrane region" description="Helical" evidence="1">
    <location>
        <begin position="97"/>
        <end position="119"/>
    </location>
</feature>
<dbReference type="AlphaFoldDB" id="A0A0B8QYN3"/>
<feature type="transmembrane region" description="Helical" evidence="1">
    <location>
        <begin position="65"/>
        <end position="85"/>
    </location>
</feature>
<dbReference type="RefSeq" id="WP_044009601.1">
    <property type="nucleotide sequence ID" value="NZ_BAABQR010000004.1"/>
</dbReference>